<feature type="domain" description="ABC transmembrane type-1" evidence="13">
    <location>
        <begin position="11"/>
        <end position="215"/>
    </location>
</feature>
<evidence type="ECO:0000313" key="14">
    <source>
        <dbReference type="EMBL" id="NWF47950.1"/>
    </source>
</evidence>
<evidence type="ECO:0000256" key="6">
    <source>
        <dbReference type="ARBA" id="ARBA00022505"/>
    </source>
</evidence>
<dbReference type="PROSITE" id="PS50928">
    <property type="entry name" value="ABC_TM1"/>
    <property type="match status" value="1"/>
</dbReference>
<feature type="transmembrane region" description="Helical" evidence="11">
    <location>
        <begin position="87"/>
        <end position="108"/>
    </location>
</feature>
<dbReference type="GO" id="GO:0005886">
    <property type="term" value="C:plasma membrane"/>
    <property type="evidence" value="ECO:0007669"/>
    <property type="project" value="UniProtKB-SubCell"/>
</dbReference>
<feature type="transmembrane region" description="Helical" evidence="11">
    <location>
        <begin position="12"/>
        <end position="35"/>
    </location>
</feature>
<evidence type="ECO:0000256" key="4">
    <source>
        <dbReference type="ARBA" id="ARBA00022448"/>
    </source>
</evidence>
<dbReference type="Pfam" id="PF00528">
    <property type="entry name" value="BPD_transp_1"/>
    <property type="match status" value="1"/>
</dbReference>
<evidence type="ECO:0000313" key="15">
    <source>
        <dbReference type="Proteomes" id="UP000545507"/>
    </source>
</evidence>
<feature type="transmembrane region" description="Helical" evidence="11">
    <location>
        <begin position="200"/>
        <end position="218"/>
    </location>
</feature>
<sequence>MLLTPADLQALGLTLKVATLTTAILLLLGVPLAWWLARTRSWLKTPLATVVALPIVLPPSVLGFYLLVAMGPNGPVGQWTQALGLGLLPFSFTGLVVASVFYSLPFMVQPVHNAMEAMGNRPLEVAASLRASPLDTFFSVVLPLCRPGLVTGIIMSFAHTVGEFGVVLMVGGNIAGETRVASVQIYDHVEALEYGEAHRLAAVLLVFSFAVLLALQLYNARRRRSAA</sequence>
<dbReference type="CDD" id="cd06261">
    <property type="entry name" value="TM_PBP2"/>
    <property type="match status" value="1"/>
</dbReference>
<dbReference type="AlphaFoldDB" id="A0A7Y8GZY9"/>
<evidence type="ECO:0000256" key="9">
    <source>
        <dbReference type="ARBA" id="ARBA00022989"/>
    </source>
</evidence>
<evidence type="ECO:0000256" key="1">
    <source>
        <dbReference type="ARBA" id="ARBA00002949"/>
    </source>
</evidence>
<dbReference type="EMBL" id="VYGV01000025">
    <property type="protein sequence ID" value="NWF47950.1"/>
    <property type="molecule type" value="Genomic_DNA"/>
</dbReference>
<dbReference type="InterPro" id="IPR035906">
    <property type="entry name" value="MetI-like_sf"/>
</dbReference>
<evidence type="ECO:0000256" key="5">
    <source>
        <dbReference type="ARBA" id="ARBA00022475"/>
    </source>
</evidence>
<keyword evidence="6 12" id="KW-0500">Molybdenum</keyword>
<reference evidence="14 15" key="1">
    <citation type="submission" date="2019-09" db="EMBL/GenBank/DDBJ databases">
        <title>Hydrogenophaga aromatica sp. nov., isolated from a para-xylene-degrading enrichment culture.</title>
        <authorList>
            <person name="Tancsics A."/>
            <person name="Banerjee S."/>
        </authorList>
    </citation>
    <scope>NUCLEOTIDE SEQUENCE [LARGE SCALE GENOMIC DNA]</scope>
    <source>
        <strain evidence="14 15">D2P1</strain>
    </source>
</reference>
<dbReference type="GO" id="GO:0015098">
    <property type="term" value="F:molybdate ion transmembrane transporter activity"/>
    <property type="evidence" value="ECO:0007669"/>
    <property type="project" value="UniProtKB-UniRule"/>
</dbReference>
<keyword evidence="5" id="KW-1003">Cell membrane</keyword>
<proteinExistence type="inferred from homology"/>
<comment type="caution">
    <text evidence="14">The sequence shown here is derived from an EMBL/GenBank/DDBJ whole genome shotgun (WGS) entry which is preliminary data.</text>
</comment>
<evidence type="ECO:0000256" key="7">
    <source>
        <dbReference type="ARBA" id="ARBA00022519"/>
    </source>
</evidence>
<accession>A0A7Y8GZY9</accession>
<evidence type="ECO:0000256" key="12">
    <source>
        <dbReference type="RuleBase" id="RU365097"/>
    </source>
</evidence>
<evidence type="ECO:0000259" key="13">
    <source>
        <dbReference type="PROSITE" id="PS50928"/>
    </source>
</evidence>
<comment type="function">
    <text evidence="1 12">Part of the binding-protein-dependent transport system for molybdenum; probably responsible for the translocation of the substrate across the membrane.</text>
</comment>
<feature type="transmembrane region" description="Helical" evidence="11">
    <location>
        <begin position="137"/>
        <end position="158"/>
    </location>
</feature>
<keyword evidence="8 11" id="KW-0812">Transmembrane</keyword>
<evidence type="ECO:0000256" key="10">
    <source>
        <dbReference type="ARBA" id="ARBA00023136"/>
    </source>
</evidence>
<organism evidence="14 15">
    <name type="scientific">Hydrogenophaga aromaticivorans</name>
    <dbReference type="NCBI Taxonomy" id="2610898"/>
    <lineage>
        <taxon>Bacteria</taxon>
        <taxon>Pseudomonadati</taxon>
        <taxon>Pseudomonadota</taxon>
        <taxon>Betaproteobacteria</taxon>
        <taxon>Burkholderiales</taxon>
        <taxon>Comamonadaceae</taxon>
        <taxon>Hydrogenophaga</taxon>
    </lineage>
</organism>
<dbReference type="RefSeq" id="WP_177138084.1">
    <property type="nucleotide sequence ID" value="NZ_VYGV01000025.1"/>
</dbReference>
<comment type="similarity">
    <text evidence="3 12">Belongs to the binding-protein-dependent transport system permease family. CysTW subfamily.</text>
</comment>
<keyword evidence="10 11" id="KW-0472">Membrane</keyword>
<dbReference type="NCBIfam" id="TIGR02141">
    <property type="entry name" value="modB_ABC"/>
    <property type="match status" value="1"/>
</dbReference>
<dbReference type="Proteomes" id="UP000545507">
    <property type="component" value="Unassembled WGS sequence"/>
</dbReference>
<dbReference type="SUPFAM" id="SSF161098">
    <property type="entry name" value="MetI-like"/>
    <property type="match status" value="1"/>
</dbReference>
<dbReference type="PANTHER" id="PTHR30183">
    <property type="entry name" value="MOLYBDENUM TRANSPORT SYSTEM PERMEASE PROTEIN MODB"/>
    <property type="match status" value="1"/>
</dbReference>
<dbReference type="Gene3D" id="1.10.3720.10">
    <property type="entry name" value="MetI-like"/>
    <property type="match status" value="1"/>
</dbReference>
<dbReference type="PANTHER" id="PTHR30183:SF8">
    <property type="entry name" value="MOLYBDENUM TRANSPORT SYSTEM PERMEASE"/>
    <property type="match status" value="1"/>
</dbReference>
<keyword evidence="15" id="KW-1185">Reference proteome</keyword>
<keyword evidence="4 11" id="KW-0813">Transport</keyword>
<evidence type="ECO:0000256" key="3">
    <source>
        <dbReference type="ARBA" id="ARBA00007069"/>
    </source>
</evidence>
<keyword evidence="9 11" id="KW-1133">Transmembrane helix</keyword>
<dbReference type="InterPro" id="IPR000515">
    <property type="entry name" value="MetI-like"/>
</dbReference>
<name>A0A7Y8GZY9_9BURK</name>
<evidence type="ECO:0000256" key="2">
    <source>
        <dbReference type="ARBA" id="ARBA00004429"/>
    </source>
</evidence>
<gene>
    <name evidence="14" type="primary">modB</name>
    <name evidence="14" type="ORF">F3K02_22235</name>
</gene>
<dbReference type="FunFam" id="1.10.3720.10:FF:000054">
    <property type="entry name" value="Molybdenum transport system permease"/>
    <property type="match status" value="1"/>
</dbReference>
<comment type="subcellular location">
    <subcellularLocation>
        <location evidence="2 12">Cell inner membrane</location>
        <topology evidence="2 12">Multi-pass membrane protein</topology>
    </subcellularLocation>
    <subcellularLocation>
        <location evidence="11">Cell membrane</location>
        <topology evidence="11">Multi-pass membrane protein</topology>
    </subcellularLocation>
</comment>
<evidence type="ECO:0000256" key="11">
    <source>
        <dbReference type="RuleBase" id="RU363032"/>
    </source>
</evidence>
<keyword evidence="7 12" id="KW-0997">Cell inner membrane</keyword>
<evidence type="ECO:0000256" key="8">
    <source>
        <dbReference type="ARBA" id="ARBA00022692"/>
    </source>
</evidence>
<protein>
    <recommendedName>
        <fullName evidence="12">Molybdenum transport system permease</fullName>
    </recommendedName>
</protein>
<feature type="transmembrane region" description="Helical" evidence="11">
    <location>
        <begin position="47"/>
        <end position="67"/>
    </location>
</feature>
<dbReference type="InterPro" id="IPR011867">
    <property type="entry name" value="ModB_ABC"/>
</dbReference>